<name>E8ZGN1_MYCHL</name>
<gene>
    <name evidence="1" type="ordered locus">HF1_02940</name>
</gene>
<sequence>MNPLVLKGSAAGAVGLTTVVGVVKMGVGSSTLPQPISSLIGKNRPDKRLLFKARGAESPDWKSAWQRYVAAHVGTRKNPFSVTLTVSENGNAPVPFMEKCEALFKEKVVVDDEKYDQVLEYCTRDTLVSDFAWTAGKQLAGDGDWNGLWKKYFESSDDFWNLKSGQSATSMNNNFKTKCSGEFNVKTGDMNHPSIARVINYCSKDIPKS</sequence>
<accession>E8ZGN1</accession>
<keyword evidence="2" id="KW-1185">Reference proteome</keyword>
<protein>
    <submittedName>
        <fullName evidence="1">Uncharacterized protein</fullName>
    </submittedName>
</protein>
<evidence type="ECO:0000313" key="1">
    <source>
        <dbReference type="EMBL" id="CBY92302.1"/>
    </source>
</evidence>
<dbReference type="KEGG" id="mha:HF1_02940"/>
<dbReference type="Proteomes" id="UP000008637">
    <property type="component" value="Chromosome"/>
</dbReference>
<organism evidence="1 2">
    <name type="scientific">Mycoplasma haemofelis (strain Langford 1)</name>
    <name type="common">Haemobartonella felis</name>
    <dbReference type="NCBI Taxonomy" id="941640"/>
    <lineage>
        <taxon>Bacteria</taxon>
        <taxon>Bacillati</taxon>
        <taxon>Mycoplasmatota</taxon>
        <taxon>Mollicutes</taxon>
        <taxon>Mycoplasmataceae</taxon>
        <taxon>Mycoplasma</taxon>
    </lineage>
</organism>
<evidence type="ECO:0000313" key="2">
    <source>
        <dbReference type="Proteomes" id="UP000008637"/>
    </source>
</evidence>
<proteinExistence type="predicted"/>
<dbReference type="AlphaFoldDB" id="E8ZGN1"/>
<reference evidence="1 2" key="1">
    <citation type="journal article" date="2011" name="J. Bacteriol.">
        <title>Complete genome sequence of Mycoplasma haemofelis, a hemotropic mycoplasma.</title>
        <authorList>
            <person name="Barker E.N."/>
            <person name="Helps C.R."/>
            <person name="Peters I.R."/>
            <person name="Darby A.C."/>
            <person name="Radford A.D."/>
            <person name="Tasker S."/>
        </authorList>
    </citation>
    <scope>NUCLEOTIDE SEQUENCE [LARGE SCALE GENOMIC DNA]</scope>
    <source>
        <strain evidence="1 2">Langford 1</strain>
    </source>
</reference>
<dbReference type="EMBL" id="FR773153">
    <property type="protein sequence ID" value="CBY92302.1"/>
    <property type="molecule type" value="Genomic_DNA"/>
</dbReference>
<dbReference type="HOGENOM" id="CLU_098620_0_0_14"/>